<dbReference type="InterPro" id="IPR009057">
    <property type="entry name" value="Homeodomain-like_sf"/>
</dbReference>
<keyword evidence="3" id="KW-0804">Transcription</keyword>
<keyword evidence="2" id="KW-0238">DNA-binding</keyword>
<dbReference type="SMART" id="SM00342">
    <property type="entry name" value="HTH_ARAC"/>
    <property type="match status" value="1"/>
</dbReference>
<keyword evidence="6" id="KW-1185">Reference proteome</keyword>
<dbReference type="PANTHER" id="PTHR43280:SF34">
    <property type="entry name" value="ARAC-FAMILY TRANSCRIPTIONAL REGULATOR"/>
    <property type="match status" value="1"/>
</dbReference>
<comment type="caution">
    <text evidence="5">The sequence shown here is derived from an EMBL/GenBank/DDBJ whole genome shotgun (WGS) entry which is preliminary data.</text>
</comment>
<dbReference type="RefSeq" id="WP_253361933.1">
    <property type="nucleotide sequence ID" value="NZ_JAIULA010000025.1"/>
</dbReference>
<keyword evidence="1" id="KW-0805">Transcription regulation</keyword>
<evidence type="ECO:0000256" key="1">
    <source>
        <dbReference type="ARBA" id="ARBA00023015"/>
    </source>
</evidence>
<dbReference type="GO" id="GO:0003700">
    <property type="term" value="F:DNA-binding transcription factor activity"/>
    <property type="evidence" value="ECO:0007669"/>
    <property type="project" value="InterPro"/>
</dbReference>
<dbReference type="Pfam" id="PF12833">
    <property type="entry name" value="HTH_18"/>
    <property type="match status" value="1"/>
</dbReference>
<dbReference type="PROSITE" id="PS01124">
    <property type="entry name" value="HTH_ARAC_FAMILY_2"/>
    <property type="match status" value="1"/>
</dbReference>
<dbReference type="InterPro" id="IPR018062">
    <property type="entry name" value="HTH_AraC-typ_CS"/>
</dbReference>
<accession>A0A9X2FM42</accession>
<proteinExistence type="predicted"/>
<protein>
    <submittedName>
        <fullName evidence="5">Helix-turn-helix transcriptional regulator</fullName>
    </submittedName>
</protein>
<evidence type="ECO:0000256" key="2">
    <source>
        <dbReference type="ARBA" id="ARBA00023125"/>
    </source>
</evidence>
<dbReference type="GO" id="GO:0043565">
    <property type="term" value="F:sequence-specific DNA binding"/>
    <property type="evidence" value="ECO:0007669"/>
    <property type="project" value="InterPro"/>
</dbReference>
<dbReference type="PROSITE" id="PS00041">
    <property type="entry name" value="HTH_ARAC_FAMILY_1"/>
    <property type="match status" value="1"/>
</dbReference>
<feature type="domain" description="HTH araC/xylS-type" evidence="4">
    <location>
        <begin position="274"/>
        <end position="372"/>
    </location>
</feature>
<dbReference type="Proteomes" id="UP001139006">
    <property type="component" value="Unassembled WGS sequence"/>
</dbReference>
<dbReference type="Gene3D" id="1.10.10.60">
    <property type="entry name" value="Homeodomain-like"/>
    <property type="match status" value="2"/>
</dbReference>
<dbReference type="InterPro" id="IPR018060">
    <property type="entry name" value="HTH_AraC"/>
</dbReference>
<gene>
    <name evidence="5" type="ORF">LB941_10560</name>
</gene>
<organism evidence="5 6">
    <name type="scientific">Ligilactobacillus ubinensis</name>
    <dbReference type="NCBI Taxonomy" id="2876789"/>
    <lineage>
        <taxon>Bacteria</taxon>
        <taxon>Bacillati</taxon>
        <taxon>Bacillota</taxon>
        <taxon>Bacilli</taxon>
        <taxon>Lactobacillales</taxon>
        <taxon>Lactobacillaceae</taxon>
        <taxon>Ligilactobacillus</taxon>
    </lineage>
</organism>
<sequence length="375" mass="43036">MHSHIKKVLVNFNLATQISVLVYSYERDLLLSLPGKINSDSFLILTKDIVFPQNNNYRNYIFHNDSYISLIDLGIEQKKIIILGQTEFSQQSNDFNSSFPNIMLKKFQSVSNLVYYSIFFKWPSQTEPIHLSDSLLDGESYNSLDNRRLEKNFHNNYLFEKSMLKTIERGQNDKFPQALHAYMESGSPGEMNYSNALRNNKDLAIAALTIFTRAAIKGGIPAEGALSLSDNISQNIEKLTEITDIEDLILKIGMLFIERVQNTQKASTTNPVVYSVINYIYQHLNSKIKISDIAVKLNYSPNYISKIFKKETNKTITQYINDQKIQEVKSQLAYTDKTISQISEDLGFSDQGYLTRLFKKSTGVSPFFFRQEHSI</sequence>
<dbReference type="AlphaFoldDB" id="A0A9X2FM42"/>
<dbReference type="SUPFAM" id="SSF46689">
    <property type="entry name" value="Homeodomain-like"/>
    <property type="match status" value="2"/>
</dbReference>
<evidence type="ECO:0000256" key="3">
    <source>
        <dbReference type="ARBA" id="ARBA00023163"/>
    </source>
</evidence>
<evidence type="ECO:0000313" key="6">
    <source>
        <dbReference type="Proteomes" id="UP001139006"/>
    </source>
</evidence>
<dbReference type="PANTHER" id="PTHR43280">
    <property type="entry name" value="ARAC-FAMILY TRANSCRIPTIONAL REGULATOR"/>
    <property type="match status" value="1"/>
</dbReference>
<evidence type="ECO:0000313" key="5">
    <source>
        <dbReference type="EMBL" id="MCP0887770.1"/>
    </source>
</evidence>
<reference evidence="5 6" key="1">
    <citation type="journal article" date="2023" name="Int. J. Syst. Evol. Microbiol.">
        <title>Ligilactobacillus ubinensis sp. nov., a novel species isolated from the wild ferment of a durian fruit (Durio zibethinus).</title>
        <authorList>
            <person name="Heng Y.C."/>
            <person name="Menon N."/>
            <person name="Chen B."/>
            <person name="Loo B.Z.L."/>
            <person name="Wong G.W.J."/>
            <person name="Lim A.C.H."/>
            <person name="Silvaraju S."/>
            <person name="Kittelmann S."/>
        </authorList>
    </citation>
    <scope>NUCLEOTIDE SEQUENCE [LARGE SCALE GENOMIC DNA]</scope>
    <source>
        <strain evidence="5 6">WILCCON 0076</strain>
    </source>
</reference>
<evidence type="ECO:0000259" key="4">
    <source>
        <dbReference type="PROSITE" id="PS01124"/>
    </source>
</evidence>
<name>A0A9X2FM42_9LACO</name>
<dbReference type="EMBL" id="JAIULA010000025">
    <property type="protein sequence ID" value="MCP0887770.1"/>
    <property type="molecule type" value="Genomic_DNA"/>
</dbReference>